<feature type="domain" description="HTH LytTR-type" evidence="3">
    <location>
        <begin position="129"/>
        <end position="233"/>
    </location>
</feature>
<evidence type="ECO:0000313" key="4">
    <source>
        <dbReference type="EMBL" id="KGL39014.1"/>
    </source>
</evidence>
<dbReference type="PROSITE" id="PS50930">
    <property type="entry name" value="HTH_LYTTR"/>
    <property type="match status" value="1"/>
</dbReference>
<keyword evidence="17" id="KW-1185">Reference proteome</keyword>
<dbReference type="InterPro" id="IPR046947">
    <property type="entry name" value="LytR-like"/>
</dbReference>
<evidence type="ECO:0000313" key="17">
    <source>
        <dbReference type="Proteomes" id="UP000029844"/>
    </source>
</evidence>
<evidence type="ECO:0000313" key="12">
    <source>
        <dbReference type="EMBL" id="MBC2117134.1"/>
    </source>
</evidence>
<dbReference type="EMBL" id="JAARUV010000008">
    <property type="protein sequence ID" value="MBC1780349.1"/>
    <property type="molecule type" value="Genomic_DNA"/>
</dbReference>
<evidence type="ECO:0000313" key="15">
    <source>
        <dbReference type="EMBL" id="MBC2292727.1"/>
    </source>
</evidence>
<dbReference type="InterPro" id="IPR007492">
    <property type="entry name" value="LytTR_DNA-bd_dom"/>
</dbReference>
<dbReference type="SUPFAM" id="SSF52172">
    <property type="entry name" value="CheY-like"/>
    <property type="match status" value="1"/>
</dbReference>
<dbReference type="Proteomes" id="UP000585696">
    <property type="component" value="Unassembled WGS sequence"/>
</dbReference>
<evidence type="ECO:0000313" key="28">
    <source>
        <dbReference type="Proteomes" id="UP000585696"/>
    </source>
</evidence>
<dbReference type="Proteomes" id="UP000529446">
    <property type="component" value="Unassembled WGS sequence"/>
</dbReference>
<dbReference type="EMBL" id="JAARRU010000007">
    <property type="protein sequence ID" value="MBC1566923.1"/>
    <property type="molecule type" value="Genomic_DNA"/>
</dbReference>
<keyword evidence="1" id="KW-0597">Phosphoprotein</keyword>
<dbReference type="Gene3D" id="2.40.50.1020">
    <property type="entry name" value="LytTr DNA-binding domain"/>
    <property type="match status" value="1"/>
</dbReference>
<dbReference type="EMBL" id="JAARRW010000005">
    <property type="protein sequence ID" value="MBC1563000.1"/>
    <property type="molecule type" value="Genomic_DNA"/>
</dbReference>
<dbReference type="EMBL" id="JAARMV010000006">
    <property type="protein sequence ID" value="MBC2373533.1"/>
    <property type="molecule type" value="Genomic_DNA"/>
</dbReference>
<dbReference type="STRING" id="1552123.EP57_13865"/>
<dbReference type="GeneID" id="58718426"/>
<dbReference type="PROSITE" id="PS50110">
    <property type="entry name" value="RESPONSE_REGULATORY"/>
    <property type="match status" value="1"/>
</dbReference>
<evidence type="ECO:0000313" key="27">
    <source>
        <dbReference type="Proteomes" id="UP000574104"/>
    </source>
</evidence>
<evidence type="ECO:0000313" key="22">
    <source>
        <dbReference type="Proteomes" id="UP000543005"/>
    </source>
</evidence>
<dbReference type="SMART" id="SM00448">
    <property type="entry name" value="REC"/>
    <property type="match status" value="1"/>
</dbReference>
<feature type="modified residue" description="4-aspartylphosphate" evidence="1">
    <location>
        <position position="54"/>
    </location>
</feature>
<dbReference type="Pfam" id="PF04397">
    <property type="entry name" value="LytTR"/>
    <property type="match status" value="1"/>
</dbReference>
<gene>
    <name evidence="4" type="ORF">EP57_13865</name>
    <name evidence="5" type="ORF">HB759_12170</name>
    <name evidence="6" type="ORF">HB836_07235</name>
    <name evidence="7" type="ORF">HB902_13035</name>
    <name evidence="9" type="ORF">HB904_09695</name>
    <name evidence="8" type="ORF">HB907_16055</name>
    <name evidence="16" type="ORF">HBP98_16090</name>
    <name evidence="10" type="ORF">HCA46_16000</name>
    <name evidence="11" type="ORF">HCA55_12185</name>
    <name evidence="12" type="ORF">HCB06_10960</name>
    <name evidence="13" type="ORF">HCB26_15560</name>
    <name evidence="14" type="ORF">HCB69_08050</name>
    <name evidence="15" type="ORF">HCC36_05720</name>
</gene>
<dbReference type="SMART" id="SM00850">
    <property type="entry name" value="LytTR"/>
    <property type="match status" value="1"/>
</dbReference>
<name>A0A099VZL4_9LIST</name>
<evidence type="ECO:0000313" key="26">
    <source>
        <dbReference type="Proteomes" id="UP000548082"/>
    </source>
</evidence>
<dbReference type="EMBL" id="JNFA01000028">
    <property type="protein sequence ID" value="KGL39014.1"/>
    <property type="molecule type" value="Genomic_DNA"/>
</dbReference>
<dbReference type="RefSeq" id="WP_036087582.1">
    <property type="nucleotide sequence ID" value="NZ_CBCSHQ010000003.1"/>
</dbReference>
<dbReference type="Proteomes" id="UP000586951">
    <property type="component" value="Unassembled WGS sequence"/>
</dbReference>
<dbReference type="OrthoDB" id="3190595at2"/>
<dbReference type="Proteomes" id="UP000547643">
    <property type="component" value="Unassembled WGS sequence"/>
</dbReference>
<dbReference type="PANTHER" id="PTHR37299:SF1">
    <property type="entry name" value="STAGE 0 SPORULATION PROTEIN A HOMOLOG"/>
    <property type="match status" value="1"/>
</dbReference>
<evidence type="ECO:0000313" key="9">
    <source>
        <dbReference type="EMBL" id="MBC1616461.1"/>
    </source>
</evidence>
<proteinExistence type="predicted"/>
<dbReference type="Gene3D" id="3.40.50.2300">
    <property type="match status" value="1"/>
</dbReference>
<dbReference type="EMBL" id="JAARPT010000003">
    <property type="protein sequence ID" value="MBC1401392.1"/>
    <property type="molecule type" value="Genomic_DNA"/>
</dbReference>
<evidence type="ECO:0000313" key="8">
    <source>
        <dbReference type="EMBL" id="MBC1566923.1"/>
    </source>
</evidence>
<evidence type="ECO:0000313" key="29">
    <source>
        <dbReference type="Proteomes" id="UP000586951"/>
    </source>
</evidence>
<evidence type="ECO:0000313" key="23">
    <source>
        <dbReference type="Proteomes" id="UP000544413"/>
    </source>
</evidence>
<evidence type="ECO:0000256" key="1">
    <source>
        <dbReference type="PROSITE-ProRule" id="PRU00169"/>
    </source>
</evidence>
<dbReference type="InterPro" id="IPR011006">
    <property type="entry name" value="CheY-like_superfamily"/>
</dbReference>
<evidence type="ECO:0000313" key="19">
    <source>
        <dbReference type="Proteomes" id="UP000529446"/>
    </source>
</evidence>
<evidence type="ECO:0000313" key="11">
    <source>
        <dbReference type="EMBL" id="MBC1797488.1"/>
    </source>
</evidence>
<dbReference type="PANTHER" id="PTHR37299">
    <property type="entry name" value="TRANSCRIPTIONAL REGULATOR-RELATED"/>
    <property type="match status" value="1"/>
</dbReference>
<dbReference type="EMBL" id="JAARYH010000009">
    <property type="protein sequence ID" value="MBC2167994.1"/>
    <property type="molecule type" value="Genomic_DNA"/>
</dbReference>
<evidence type="ECO:0000313" key="21">
    <source>
        <dbReference type="Proteomes" id="UP000541955"/>
    </source>
</evidence>
<dbReference type="InterPro" id="IPR001789">
    <property type="entry name" value="Sig_transdc_resp-reg_receiver"/>
</dbReference>
<evidence type="ECO:0000313" key="13">
    <source>
        <dbReference type="EMBL" id="MBC2167994.1"/>
    </source>
</evidence>
<evidence type="ECO:0000313" key="18">
    <source>
        <dbReference type="Proteomes" id="UP000519573"/>
    </source>
</evidence>
<dbReference type="Proteomes" id="UP000519573">
    <property type="component" value="Unassembled WGS sequence"/>
</dbReference>
<dbReference type="EMBL" id="JAARZT010000009">
    <property type="protein sequence ID" value="MBC2292727.1"/>
    <property type="molecule type" value="Genomic_DNA"/>
</dbReference>
<dbReference type="GO" id="GO:0003677">
    <property type="term" value="F:DNA binding"/>
    <property type="evidence" value="ECO:0007669"/>
    <property type="project" value="InterPro"/>
</dbReference>
<dbReference type="Proteomes" id="UP000532866">
    <property type="component" value="Unassembled WGS sequence"/>
</dbReference>
<dbReference type="Proteomes" id="UP000541955">
    <property type="component" value="Unassembled WGS sequence"/>
</dbReference>
<evidence type="ECO:0000313" key="24">
    <source>
        <dbReference type="Proteomes" id="UP000546244"/>
    </source>
</evidence>
<organism evidence="4 17">
    <name type="scientific">Listeria booriae</name>
    <dbReference type="NCBI Taxonomy" id="1552123"/>
    <lineage>
        <taxon>Bacteria</taxon>
        <taxon>Bacillati</taxon>
        <taxon>Bacillota</taxon>
        <taxon>Bacilli</taxon>
        <taxon>Bacillales</taxon>
        <taxon>Listeriaceae</taxon>
        <taxon>Listeria</taxon>
    </lineage>
</organism>
<evidence type="ECO:0000259" key="3">
    <source>
        <dbReference type="PROSITE" id="PS50930"/>
    </source>
</evidence>
<dbReference type="Pfam" id="PF00072">
    <property type="entry name" value="Response_reg"/>
    <property type="match status" value="1"/>
</dbReference>
<sequence>MLTVGIVDDNPLDLDKLELIVGKVATVELRLKANNAEEVYAFIQETPVDLLITDIEMPGMSGYQLADFIHLNNMSTSVIFVTAKSGYAVHAFELNVHDYILKPYNQERLVQSIERFTDKKEAGKITGRLFIRSGGDLVIIPKDEIIFLERTGRTTTIHTTKDIFESYQSLGELEGDIRESMFIRSHRSFLINLQYVKRFTEYSKKSFEVVFEGTSQKALVTKEKLKYLQENYF</sequence>
<dbReference type="Proteomes" id="UP000029844">
    <property type="component" value="Unassembled WGS sequence"/>
</dbReference>
<dbReference type="EMBL" id="JAARSH010000005">
    <property type="protein sequence ID" value="MBC1616461.1"/>
    <property type="molecule type" value="Genomic_DNA"/>
</dbReference>
<dbReference type="Proteomes" id="UP000543005">
    <property type="component" value="Unassembled WGS sequence"/>
</dbReference>
<dbReference type="GO" id="GO:0000156">
    <property type="term" value="F:phosphorelay response regulator activity"/>
    <property type="evidence" value="ECO:0007669"/>
    <property type="project" value="InterPro"/>
</dbReference>
<evidence type="ECO:0000313" key="25">
    <source>
        <dbReference type="Proteomes" id="UP000547643"/>
    </source>
</evidence>
<dbReference type="EMBL" id="JAARVD010000006">
    <property type="protein sequence ID" value="MBC1797488.1"/>
    <property type="molecule type" value="Genomic_DNA"/>
</dbReference>
<evidence type="ECO:0000313" key="20">
    <source>
        <dbReference type="Proteomes" id="UP000532866"/>
    </source>
</evidence>
<evidence type="ECO:0000259" key="2">
    <source>
        <dbReference type="PROSITE" id="PS50110"/>
    </source>
</evidence>
<dbReference type="Proteomes" id="UP000544413">
    <property type="component" value="Unassembled WGS sequence"/>
</dbReference>
<evidence type="ECO:0000313" key="7">
    <source>
        <dbReference type="EMBL" id="MBC1563000.1"/>
    </source>
</evidence>
<evidence type="ECO:0000313" key="5">
    <source>
        <dbReference type="EMBL" id="MBC1332694.1"/>
    </source>
</evidence>
<reference evidence="4 17" key="1">
    <citation type="submission" date="2014-05" db="EMBL/GenBank/DDBJ databases">
        <title>Novel Listeriaceae from food processing environments.</title>
        <authorList>
            <person name="den Bakker H.C."/>
        </authorList>
    </citation>
    <scope>NUCLEOTIDE SEQUENCE [LARGE SCALE GENOMIC DNA]</scope>
    <source>
        <strain evidence="4 17">FSL A5-0281</strain>
    </source>
</reference>
<protein>
    <submittedName>
        <fullName evidence="4">LuxR family transcriptional regulator</fullName>
    </submittedName>
    <submittedName>
        <fullName evidence="5">Response regulator transcription factor</fullName>
    </submittedName>
</protein>
<dbReference type="AlphaFoldDB" id="A0A099VZL4"/>
<reference evidence="18 19" key="2">
    <citation type="submission" date="2020-03" db="EMBL/GenBank/DDBJ databases">
        <title>Soil Listeria distribution.</title>
        <authorList>
            <person name="Liao J."/>
            <person name="Wiedmann M."/>
        </authorList>
    </citation>
    <scope>NUCLEOTIDE SEQUENCE [LARGE SCALE GENOMIC DNA]</scope>
    <source>
        <strain evidence="15 22">FSL L7-0051</strain>
        <strain evidence="14 28">FSL L7-0054</strain>
        <strain evidence="13 18">FSL L7-0245</strain>
        <strain evidence="12 19">FSL L7-0360</strain>
        <strain evidence="11 26">FSL L7-0990</strain>
        <strain evidence="10 25">FSL L7-1017</strain>
        <strain evidence="9 27">FSL L7-1299</strain>
        <strain evidence="7 21">FSL L7-1387</strain>
        <strain evidence="8 29">FSL L7-1427</strain>
        <strain evidence="6 23">FSL L7-1658</strain>
        <strain evidence="5 20">FSL L7-1833</strain>
        <strain evidence="16 24">FSL L7-1850</strain>
    </source>
</reference>
<dbReference type="Proteomes" id="UP000574104">
    <property type="component" value="Unassembled WGS sequence"/>
</dbReference>
<evidence type="ECO:0000313" key="6">
    <source>
        <dbReference type="EMBL" id="MBC1401392.1"/>
    </source>
</evidence>
<evidence type="ECO:0000313" key="14">
    <source>
        <dbReference type="EMBL" id="MBC2284327.1"/>
    </source>
</evidence>
<dbReference type="Proteomes" id="UP000546244">
    <property type="component" value="Unassembled WGS sequence"/>
</dbReference>
<accession>A0A099VZL4</accession>
<evidence type="ECO:0000313" key="16">
    <source>
        <dbReference type="EMBL" id="MBC2373533.1"/>
    </source>
</evidence>
<dbReference type="eggNOG" id="COG3279">
    <property type="taxonomic scope" value="Bacteria"/>
</dbReference>
<dbReference type="EMBL" id="JAARZS010000017">
    <property type="protein sequence ID" value="MBC2284327.1"/>
    <property type="molecule type" value="Genomic_DNA"/>
</dbReference>
<dbReference type="EMBL" id="JAAROL010000004">
    <property type="protein sequence ID" value="MBC1332694.1"/>
    <property type="molecule type" value="Genomic_DNA"/>
</dbReference>
<evidence type="ECO:0000313" key="10">
    <source>
        <dbReference type="EMBL" id="MBC1780349.1"/>
    </source>
</evidence>
<comment type="caution">
    <text evidence="4">The sequence shown here is derived from an EMBL/GenBank/DDBJ whole genome shotgun (WGS) entry which is preliminary data.</text>
</comment>
<dbReference type="Proteomes" id="UP000548082">
    <property type="component" value="Unassembled WGS sequence"/>
</dbReference>
<dbReference type="EMBL" id="JAARXI010000005">
    <property type="protein sequence ID" value="MBC2117134.1"/>
    <property type="molecule type" value="Genomic_DNA"/>
</dbReference>
<feature type="domain" description="Response regulatory" evidence="2">
    <location>
        <begin position="3"/>
        <end position="117"/>
    </location>
</feature>